<dbReference type="GO" id="GO:0016020">
    <property type="term" value="C:membrane"/>
    <property type="evidence" value="ECO:0007669"/>
    <property type="project" value="UniProtKB-SubCell"/>
</dbReference>
<dbReference type="RefSeq" id="XP_067546236.1">
    <property type="nucleotide sequence ID" value="XM_067693857.1"/>
</dbReference>
<dbReference type="AlphaFoldDB" id="A0A8H7ZCX0"/>
<evidence type="ECO:0000256" key="6">
    <source>
        <dbReference type="SAM" id="Phobius"/>
    </source>
</evidence>
<feature type="transmembrane region" description="Helical" evidence="6">
    <location>
        <begin position="426"/>
        <end position="449"/>
    </location>
</feature>
<dbReference type="OrthoDB" id="262547at2759"/>
<evidence type="ECO:0000313" key="7">
    <source>
        <dbReference type="EMBL" id="KAG5417120.1"/>
    </source>
</evidence>
<proteinExistence type="predicted"/>
<evidence type="ECO:0000256" key="4">
    <source>
        <dbReference type="ARBA" id="ARBA00023136"/>
    </source>
</evidence>
<name>A0A8H7ZCX0_9ASCO</name>
<evidence type="ECO:0000256" key="5">
    <source>
        <dbReference type="SAM" id="MobiDB-lite"/>
    </source>
</evidence>
<keyword evidence="4 6" id="KW-0472">Membrane</keyword>
<evidence type="ECO:0000256" key="1">
    <source>
        <dbReference type="ARBA" id="ARBA00004141"/>
    </source>
</evidence>
<protein>
    <submittedName>
        <fullName evidence="7">ZRT3</fullName>
    </submittedName>
</protein>
<dbReference type="Proteomes" id="UP000669133">
    <property type="component" value="Unassembled WGS sequence"/>
</dbReference>
<feature type="transmembrane region" description="Helical" evidence="6">
    <location>
        <begin position="12"/>
        <end position="31"/>
    </location>
</feature>
<dbReference type="InterPro" id="IPR003689">
    <property type="entry name" value="ZIP"/>
</dbReference>
<dbReference type="GO" id="GO:0005385">
    <property type="term" value="F:zinc ion transmembrane transporter activity"/>
    <property type="evidence" value="ECO:0007669"/>
    <property type="project" value="TreeGrafter"/>
</dbReference>
<feature type="transmembrane region" description="Helical" evidence="6">
    <location>
        <begin position="461"/>
        <end position="479"/>
    </location>
</feature>
<feature type="compositionally biased region" description="Low complexity" evidence="5">
    <location>
        <begin position="168"/>
        <end position="194"/>
    </location>
</feature>
<dbReference type="Pfam" id="PF02535">
    <property type="entry name" value="Zip"/>
    <property type="match status" value="2"/>
</dbReference>
<feature type="region of interest" description="Disordered" evidence="5">
    <location>
        <begin position="138"/>
        <end position="195"/>
    </location>
</feature>
<feature type="transmembrane region" description="Helical" evidence="6">
    <location>
        <begin position="55"/>
        <end position="78"/>
    </location>
</feature>
<sequence length="481" mass="53797">MLQSFEFLSQGWILTILSSSLCVLGTLIIYFDDLYYLICPRFITSRYKFKLKENYLFLNGSLALSSGCLIITSLYRLLPEASKYLSKSSSEAETENLSRRWQQIYLMSGYFGGILICACFNFALHLLTSESVVHCNHGNPVKEEDEGMQEVHHNHHSHSHSHTHADFDAPADVSSPKSSSSADDNEVSEYVVEPRPVEVEVHETETTPLIRATLKPRKSLIQLFLNDEAAGECKGYTSAELCTYHHHEHDHGAEGLHFCEIPQLTNHDHREDEEEEEEEDQLNSHTHDGRGSHHEPIFNSNQSHYSHEVDHHHHVNSPLSRLFLIGVETTLAITLHKLPEGFITYVTSETNPKLGLSIFVSLILHNYTEGFSMCLPLFYAMSTTKYAKLKAVSISALLGGISQPLGALLGYIFLKVNSNKYDVHALHLIFGITMAITSGFLTVVALTMFGSSVAFGGNMNFVISWCIVGIMLIGLSTVFSS</sequence>
<evidence type="ECO:0000256" key="2">
    <source>
        <dbReference type="ARBA" id="ARBA00022692"/>
    </source>
</evidence>
<feature type="compositionally biased region" description="Acidic residues" evidence="5">
    <location>
        <begin position="271"/>
        <end position="281"/>
    </location>
</feature>
<keyword evidence="3 6" id="KW-1133">Transmembrane helix</keyword>
<feature type="transmembrane region" description="Helical" evidence="6">
    <location>
        <begin position="391"/>
        <end position="414"/>
    </location>
</feature>
<feature type="transmembrane region" description="Helical" evidence="6">
    <location>
        <begin position="104"/>
        <end position="127"/>
    </location>
</feature>
<dbReference type="GeneID" id="93653382"/>
<dbReference type="PANTHER" id="PTHR11040">
    <property type="entry name" value="ZINC/IRON TRANSPORTER"/>
    <property type="match status" value="1"/>
</dbReference>
<feature type="compositionally biased region" description="Basic residues" evidence="5">
    <location>
        <begin position="153"/>
        <end position="162"/>
    </location>
</feature>
<evidence type="ECO:0000256" key="3">
    <source>
        <dbReference type="ARBA" id="ARBA00022989"/>
    </source>
</evidence>
<reference evidence="7 8" key="1">
    <citation type="submission" date="2020-12" db="EMBL/GenBank/DDBJ databases">
        <title>Effect of drift, selection, and recombination on the evolution of hybrid genomes in Candida yeast pathogens.</title>
        <authorList>
            <person name="Mixao V."/>
            <person name="Ksiezopolska E."/>
            <person name="Saus E."/>
            <person name="Boekhout T."/>
            <person name="Gacser A."/>
            <person name="Gabaldon T."/>
        </authorList>
    </citation>
    <scope>NUCLEOTIDE SEQUENCE [LARGE SCALE GENOMIC DNA]</scope>
    <source>
        <strain evidence="7 8">BP57</strain>
    </source>
</reference>
<evidence type="ECO:0000313" key="8">
    <source>
        <dbReference type="Proteomes" id="UP000669133"/>
    </source>
</evidence>
<gene>
    <name evidence="7" type="ORF">I9W82_004753</name>
</gene>
<keyword evidence="8" id="KW-1185">Reference proteome</keyword>
<accession>A0A8H7ZCX0</accession>
<comment type="subcellular location">
    <subcellularLocation>
        <location evidence="1">Membrane</location>
        <topology evidence="1">Multi-pass membrane protein</topology>
    </subcellularLocation>
</comment>
<keyword evidence="2 6" id="KW-0812">Transmembrane</keyword>
<organism evidence="7 8">
    <name type="scientific">Candida metapsilosis</name>
    <dbReference type="NCBI Taxonomy" id="273372"/>
    <lineage>
        <taxon>Eukaryota</taxon>
        <taxon>Fungi</taxon>
        <taxon>Dikarya</taxon>
        <taxon>Ascomycota</taxon>
        <taxon>Saccharomycotina</taxon>
        <taxon>Pichiomycetes</taxon>
        <taxon>Debaryomycetaceae</taxon>
        <taxon>Candida/Lodderomyces clade</taxon>
        <taxon>Candida</taxon>
    </lineage>
</organism>
<comment type="caution">
    <text evidence="7">The sequence shown here is derived from an EMBL/GenBank/DDBJ whole genome shotgun (WGS) entry which is preliminary data.</text>
</comment>
<feature type="compositionally biased region" description="Basic and acidic residues" evidence="5">
    <location>
        <begin position="285"/>
        <end position="296"/>
    </location>
</feature>
<dbReference type="PANTHER" id="PTHR11040:SF210">
    <property type="entry name" value="ZINC-REGULATED TRANSPORTER 3"/>
    <property type="match status" value="1"/>
</dbReference>
<dbReference type="EMBL" id="JAEOAQ010000007">
    <property type="protein sequence ID" value="KAG5417120.1"/>
    <property type="molecule type" value="Genomic_DNA"/>
</dbReference>
<feature type="region of interest" description="Disordered" evidence="5">
    <location>
        <begin position="267"/>
        <end position="300"/>
    </location>
</feature>